<organism evidence="3 4">
    <name type="scientific">Drosophila gunungcola</name>
    <name type="common">fruit fly</name>
    <dbReference type="NCBI Taxonomy" id="103775"/>
    <lineage>
        <taxon>Eukaryota</taxon>
        <taxon>Metazoa</taxon>
        <taxon>Ecdysozoa</taxon>
        <taxon>Arthropoda</taxon>
        <taxon>Hexapoda</taxon>
        <taxon>Insecta</taxon>
        <taxon>Pterygota</taxon>
        <taxon>Neoptera</taxon>
        <taxon>Endopterygota</taxon>
        <taxon>Diptera</taxon>
        <taxon>Brachycera</taxon>
        <taxon>Muscomorpha</taxon>
        <taxon>Ephydroidea</taxon>
        <taxon>Drosophilidae</taxon>
        <taxon>Drosophila</taxon>
        <taxon>Sophophora</taxon>
    </lineage>
</organism>
<keyword evidence="4" id="KW-1185">Reference proteome</keyword>
<evidence type="ECO:0000259" key="2">
    <source>
        <dbReference type="PROSITE" id="PS50279"/>
    </source>
</evidence>
<dbReference type="Proteomes" id="UP001059596">
    <property type="component" value="Unassembled WGS sequence"/>
</dbReference>
<dbReference type="GO" id="GO:0004867">
    <property type="term" value="F:serine-type endopeptidase inhibitor activity"/>
    <property type="evidence" value="ECO:0007669"/>
    <property type="project" value="InterPro"/>
</dbReference>
<dbReference type="CDD" id="cd00109">
    <property type="entry name" value="Kunitz-type"/>
    <property type="match status" value="1"/>
</dbReference>
<dbReference type="SMART" id="SM00131">
    <property type="entry name" value="KU"/>
    <property type="match status" value="1"/>
</dbReference>
<name>A0A9P9YQ43_9MUSC</name>
<dbReference type="InterPro" id="IPR036880">
    <property type="entry name" value="Kunitz_BPTI_sf"/>
</dbReference>
<dbReference type="InterPro" id="IPR002223">
    <property type="entry name" value="Kunitz_BPTI"/>
</dbReference>
<dbReference type="Pfam" id="PF00014">
    <property type="entry name" value="Kunitz_BPTI"/>
    <property type="match status" value="1"/>
</dbReference>
<feature type="chain" id="PRO_5040391064" description="BPTI/Kunitz inhibitor domain-containing protein" evidence="1">
    <location>
        <begin position="20"/>
        <end position="97"/>
    </location>
</feature>
<gene>
    <name evidence="3" type="ORF">M5D96_005362</name>
</gene>
<dbReference type="EMBL" id="JAMKOV010000003">
    <property type="protein sequence ID" value="KAI8041110.1"/>
    <property type="molecule type" value="Genomic_DNA"/>
</dbReference>
<dbReference type="SUPFAM" id="SSF57362">
    <property type="entry name" value="BPTI-like"/>
    <property type="match status" value="1"/>
</dbReference>
<dbReference type="PROSITE" id="PS50279">
    <property type="entry name" value="BPTI_KUNITZ_2"/>
    <property type="match status" value="1"/>
</dbReference>
<dbReference type="AlphaFoldDB" id="A0A9P9YQ43"/>
<dbReference type="OrthoDB" id="4473401at2759"/>
<proteinExistence type="predicted"/>
<reference evidence="3" key="1">
    <citation type="journal article" date="2023" name="Genome Biol. Evol.">
        <title>Long-read-based Genome Assembly of Drosophila gunungcola Reveals Fewer Chemosensory Genes in Flower-breeding Species.</title>
        <authorList>
            <person name="Negi A."/>
            <person name="Liao B.Y."/>
            <person name="Yeh S.D."/>
        </authorList>
    </citation>
    <scope>NUCLEOTIDE SEQUENCE</scope>
    <source>
        <strain evidence="3">Sukarami</strain>
    </source>
</reference>
<sequence>MKILLVLSCLILCVSLISAQTCQGLPPNGQNCNGGKDEGAARQARGGAQCTPQPNNSMWYYNRTTGKCLKMSYKGCYGNKNRYCTLQSCERACPGRS</sequence>
<evidence type="ECO:0000313" key="3">
    <source>
        <dbReference type="EMBL" id="KAI8041110.1"/>
    </source>
</evidence>
<feature type="signal peptide" evidence="1">
    <location>
        <begin position="1"/>
        <end position="19"/>
    </location>
</feature>
<comment type="caution">
    <text evidence="3">The sequence shown here is derived from an EMBL/GenBank/DDBJ whole genome shotgun (WGS) entry which is preliminary data.</text>
</comment>
<protein>
    <recommendedName>
        <fullName evidence="2">BPTI/Kunitz inhibitor domain-containing protein</fullName>
    </recommendedName>
</protein>
<evidence type="ECO:0000313" key="4">
    <source>
        <dbReference type="Proteomes" id="UP001059596"/>
    </source>
</evidence>
<keyword evidence="1" id="KW-0732">Signal</keyword>
<feature type="domain" description="BPTI/Kunitz inhibitor" evidence="2">
    <location>
        <begin position="32"/>
        <end position="93"/>
    </location>
</feature>
<accession>A0A9P9YQ43</accession>
<evidence type="ECO:0000256" key="1">
    <source>
        <dbReference type="SAM" id="SignalP"/>
    </source>
</evidence>
<dbReference type="Gene3D" id="4.10.410.10">
    <property type="entry name" value="Pancreatic trypsin inhibitor Kunitz domain"/>
    <property type="match status" value="1"/>
</dbReference>